<dbReference type="PANTHER" id="PTHR35936:SF34">
    <property type="entry name" value="ABC TRANSPORTER EXTRACELLULAR-BINDING PROTEIN YCKB-RELATED"/>
    <property type="match status" value="1"/>
</dbReference>
<dbReference type="InterPro" id="IPR001638">
    <property type="entry name" value="Solute-binding_3/MltF_N"/>
</dbReference>
<dbReference type="KEGG" id="jda:BW727_100472"/>
<dbReference type="OrthoDB" id="9775197at2"/>
<dbReference type="PROSITE" id="PS51257">
    <property type="entry name" value="PROKAR_LIPOPROTEIN"/>
    <property type="match status" value="1"/>
</dbReference>
<organism evidence="3 4">
    <name type="scientific">Jeotgalibaca dankookensis</name>
    <dbReference type="NCBI Taxonomy" id="708126"/>
    <lineage>
        <taxon>Bacteria</taxon>
        <taxon>Bacillati</taxon>
        <taxon>Bacillota</taxon>
        <taxon>Bacilli</taxon>
        <taxon>Lactobacillales</taxon>
        <taxon>Carnobacteriaceae</taxon>
        <taxon>Jeotgalibaca</taxon>
    </lineage>
</organism>
<keyword evidence="4" id="KW-1185">Reference proteome</keyword>
<keyword evidence="1" id="KW-0732">Signal</keyword>
<dbReference type="EMBL" id="CP019728">
    <property type="protein sequence ID" value="AQS52865.1"/>
    <property type="molecule type" value="Genomic_DNA"/>
</dbReference>
<evidence type="ECO:0000313" key="4">
    <source>
        <dbReference type="Proteomes" id="UP000188993"/>
    </source>
</evidence>
<dbReference type="SUPFAM" id="SSF53850">
    <property type="entry name" value="Periplasmic binding protein-like II"/>
    <property type="match status" value="1"/>
</dbReference>
<dbReference type="STRING" id="708126.BW727_100472"/>
<dbReference type="Proteomes" id="UP000188993">
    <property type="component" value="Chromosome"/>
</dbReference>
<sequence>MKKLIMLATSTLLLAACGQEVETETTESIVDGALKESYIIGLDETFAPMSFRDVEGDIVGFDVDFATEIGKLSGLRFEFQPIDWVMKETELNAGNIDLIWNGYTITEERKEKVAFSDAYLENSQIIVTLNDSDIQSNEDLAGQVVATQQASATLNAMEADETGIVEKFDGGEPILYPTFTDVFNDLESGRSDAIVVDEVLGRYIMKQKGSEKFNVLTDNFGDEEYGVGIRKEDTALQEAINEGLVEIKENGTYDTIYQKWFAK</sequence>
<gene>
    <name evidence="3" type="primary">glnH_2</name>
    <name evidence="3" type="ORF">BW727_100472</name>
</gene>
<dbReference type="RefSeq" id="WP_062467636.1">
    <property type="nucleotide sequence ID" value="NZ_BBYN01000001.1"/>
</dbReference>
<dbReference type="AlphaFoldDB" id="A0A1S6IMU5"/>
<dbReference type="Gene3D" id="3.40.190.10">
    <property type="entry name" value="Periplasmic binding protein-like II"/>
    <property type="match status" value="2"/>
</dbReference>
<dbReference type="CDD" id="cd00996">
    <property type="entry name" value="PBP2_AatB_like"/>
    <property type="match status" value="1"/>
</dbReference>
<feature type="domain" description="Solute-binding protein family 3/N-terminal" evidence="2">
    <location>
        <begin position="37"/>
        <end position="263"/>
    </location>
</feature>
<accession>A0A1S6IMU5</accession>
<dbReference type="Pfam" id="PF00497">
    <property type="entry name" value="SBP_bac_3"/>
    <property type="match status" value="1"/>
</dbReference>
<dbReference type="SMART" id="SM00062">
    <property type="entry name" value="PBPb"/>
    <property type="match status" value="1"/>
</dbReference>
<protein>
    <submittedName>
        <fullName evidence="3">Glutamine-binding periplasmic protein</fullName>
    </submittedName>
</protein>
<evidence type="ECO:0000256" key="1">
    <source>
        <dbReference type="ARBA" id="ARBA00022729"/>
    </source>
</evidence>
<evidence type="ECO:0000259" key="2">
    <source>
        <dbReference type="SMART" id="SM00062"/>
    </source>
</evidence>
<reference evidence="3 4" key="1">
    <citation type="journal article" date="2014" name="Int. J. Syst. Evol. Microbiol.">
        <title>Jeotgalibaca dankookensis gen. nov., sp. nov., a member of the family Carnobacteriaceae, isolated from seujeot (Korean traditional food).</title>
        <authorList>
            <person name="Lee D.G."/>
            <person name="Trujillo M.E."/>
            <person name="Kang H."/>
            <person name="Ahn T.Y."/>
        </authorList>
    </citation>
    <scope>NUCLEOTIDE SEQUENCE [LARGE SCALE GENOMIC DNA]</scope>
    <source>
        <strain evidence="3 4">EX-07</strain>
    </source>
</reference>
<dbReference type="PANTHER" id="PTHR35936">
    <property type="entry name" value="MEMBRANE-BOUND LYTIC MUREIN TRANSGLYCOSYLASE F"/>
    <property type="match status" value="1"/>
</dbReference>
<name>A0A1S6IMU5_9LACT</name>
<proteinExistence type="predicted"/>
<evidence type="ECO:0000313" key="3">
    <source>
        <dbReference type="EMBL" id="AQS52865.1"/>
    </source>
</evidence>